<dbReference type="Proteomes" id="UP000005254">
    <property type="component" value="Chromosome"/>
</dbReference>
<accession>A0ABC7ZIK9</accession>
<protein>
    <submittedName>
        <fullName evidence="2">Lipoprotein</fullName>
    </submittedName>
</protein>
<keyword evidence="1" id="KW-0732">Signal</keyword>
<dbReference type="EMBL" id="CP003772">
    <property type="protein sequence ID" value="AFQ03901.1"/>
    <property type="molecule type" value="Genomic_DNA"/>
</dbReference>
<evidence type="ECO:0000256" key="1">
    <source>
        <dbReference type="SAM" id="SignalP"/>
    </source>
</evidence>
<dbReference type="KEGG" id="mgx:CM1_00555"/>
<evidence type="ECO:0000313" key="2">
    <source>
        <dbReference type="EMBL" id="AFQ03901.1"/>
    </source>
</evidence>
<dbReference type="AlphaFoldDB" id="A0ABC7ZIK9"/>
<keyword evidence="2" id="KW-0449">Lipoprotein</keyword>
<gene>
    <name evidence="2" type="ORF">CM1_00555</name>
</gene>
<dbReference type="PROSITE" id="PS51257">
    <property type="entry name" value="PROKAR_LIPOPROTEIN"/>
    <property type="match status" value="1"/>
</dbReference>
<reference evidence="2 3" key="1">
    <citation type="journal article" date="2012" name="J. Bacteriol.">
        <title>Draft Genome Sequences of Four Axenic Mycoplasma genitalium Strains Isolated from Denmark, Japan, and Australia.</title>
        <authorList>
            <person name="McGowin C.L."/>
            <person name="Ma L."/>
            <person name="Jensen J.S."/>
            <person name="Mancuso M.M."/>
            <person name="Hamasuna R."/>
            <person name="Adegboye D."/>
            <person name="Martin D.H."/>
        </authorList>
    </citation>
    <scope>NUCLEOTIDE SEQUENCE [LARGE SCALE GENOMIC DNA]</scope>
    <source>
        <strain evidence="2 3">M6320</strain>
    </source>
</reference>
<dbReference type="GeneID" id="99646914"/>
<name>A0ABC7ZIK9_MYCGT</name>
<dbReference type="RefSeq" id="WP_009885652.1">
    <property type="nucleotide sequence ID" value="NC_018497.1"/>
</dbReference>
<sequence>MKLKFYKLPLITTAFSFVFLTACSTPQSSFFLPAQTTISTLKINGMENKTGYFLETQRSRGSYNPTASLTMIKLGDEKEFKNVDTTKQDEVLFANIYGGISSLLNFRIIQPMLTYWNLVNNSLSQIGSTNDLITFKDSGYKDQLAKALANNLIVADEGNNNFWFGLKALKFDTVKLQANNTATSSTRASTTQNTNNKIDAREKITINGNGGTNNDQNATVQKLIGIENIEVEFSFVKTGFNGNEIKFEDYVTDSSPTTSLLKQVWKSKWNTELTHTSFKFKLNSFNVLLTYQLEANQKSQYLPNGFSFLFPSNLEGKIDSSKSYWNNLVDFSKRTTNEENTMLLTDLQKKQDQVNRFVGFIGQNHFTLSANSINEKQFNDASTADFFKAIFQKVSINE</sequence>
<proteinExistence type="predicted"/>
<evidence type="ECO:0000313" key="3">
    <source>
        <dbReference type="Proteomes" id="UP000005254"/>
    </source>
</evidence>
<feature type="signal peptide" evidence="1">
    <location>
        <begin position="1"/>
        <end position="24"/>
    </location>
</feature>
<feature type="chain" id="PRO_5044763448" evidence="1">
    <location>
        <begin position="25"/>
        <end position="398"/>
    </location>
</feature>
<organism evidence="2 3">
    <name type="scientific">Mycoplasmoides genitalium M6320</name>
    <dbReference type="NCBI Taxonomy" id="662945"/>
    <lineage>
        <taxon>Bacteria</taxon>
        <taxon>Bacillati</taxon>
        <taxon>Mycoplasmatota</taxon>
        <taxon>Mycoplasmoidales</taxon>
        <taxon>Mycoplasmoidaceae</taxon>
        <taxon>Mycoplasmoides</taxon>
    </lineage>
</organism>